<dbReference type="Gene3D" id="2.40.30.170">
    <property type="match status" value="1"/>
</dbReference>
<evidence type="ECO:0000256" key="2">
    <source>
        <dbReference type="SAM" id="SignalP"/>
    </source>
</evidence>
<dbReference type="PANTHER" id="PTHR30469:SF15">
    <property type="entry name" value="HLYD FAMILY OF SECRETION PROTEINS"/>
    <property type="match status" value="1"/>
</dbReference>
<dbReference type="Proteomes" id="UP000576821">
    <property type="component" value="Unassembled WGS sequence"/>
</dbReference>
<evidence type="ECO:0000256" key="1">
    <source>
        <dbReference type="ARBA" id="ARBA00009477"/>
    </source>
</evidence>
<sequence length="370" mass="39057">MNFAQGKPVTHKPLLAFTAAALAALQMLAACGDAEKKVTPPPPTVTVAQVQEKSLDGGFTASGRLIPREEVAIAPELSGFRIARVLVEEDADVRAGQVLAVLDDALLESQIAQARATLAQQQAQADQAKAEARRVVGLDNSGVLSQEAIEQRRNANRTAAAGVEVARAQLNDLLTRQKRMAVRTPVAGRVLQRSARPGDASSTGQVMFTIARDNLIELDAEIPEASMGTLSINDPVTVTLADGTTLNGRVRLLGARVDDQTGLSRARIALPVRDDLRAGGFAQARFVKASAPVTTVPEAAIHYDADGAYMLLLDKDDRVKRVNVRTGRRAAGFAEILAGAKPGARAVLSGGAFVLEGDKVRIVQGKAATR</sequence>
<reference evidence="5 6" key="1">
    <citation type="submission" date="2020-03" db="EMBL/GenBank/DDBJ databases">
        <title>Genomic Encyclopedia of Type Strains, Phase IV (KMG-IV): sequencing the most valuable type-strain genomes for metagenomic binning, comparative biology and taxonomic classification.</title>
        <authorList>
            <person name="Goeker M."/>
        </authorList>
    </citation>
    <scope>NUCLEOTIDE SEQUENCE [LARGE SCALE GENOMIC DNA]</scope>
    <source>
        <strain evidence="5 6">DSM 21299</strain>
    </source>
</reference>
<dbReference type="Pfam" id="PF25954">
    <property type="entry name" value="Beta-barrel_RND_2"/>
    <property type="match status" value="1"/>
</dbReference>
<dbReference type="NCBIfam" id="TIGR01730">
    <property type="entry name" value="RND_mfp"/>
    <property type="match status" value="1"/>
</dbReference>
<gene>
    <name evidence="5" type="ORF">FHS54_002999</name>
</gene>
<feature type="signal peptide" evidence="2">
    <location>
        <begin position="1"/>
        <end position="29"/>
    </location>
</feature>
<accession>A0A846M828</accession>
<dbReference type="EMBL" id="JAASQR010000004">
    <property type="protein sequence ID" value="NIJ17999.1"/>
    <property type="molecule type" value="Genomic_DNA"/>
</dbReference>
<evidence type="ECO:0000259" key="3">
    <source>
        <dbReference type="Pfam" id="PF25954"/>
    </source>
</evidence>
<dbReference type="Gene3D" id="1.10.287.470">
    <property type="entry name" value="Helix hairpin bin"/>
    <property type="match status" value="1"/>
</dbReference>
<dbReference type="AlphaFoldDB" id="A0A846M828"/>
<comment type="caution">
    <text evidence="5">The sequence shown here is derived from an EMBL/GenBank/DDBJ whole genome shotgun (WGS) entry which is preliminary data.</text>
</comment>
<name>A0A846M828_9SPHN</name>
<dbReference type="Gene3D" id="2.40.420.20">
    <property type="match status" value="1"/>
</dbReference>
<dbReference type="PROSITE" id="PS51257">
    <property type="entry name" value="PROKAR_LIPOPROTEIN"/>
    <property type="match status" value="1"/>
</dbReference>
<feature type="domain" description="CusB-like beta-barrel" evidence="3">
    <location>
        <begin position="218"/>
        <end position="289"/>
    </location>
</feature>
<dbReference type="InterPro" id="IPR058792">
    <property type="entry name" value="Beta-barrel_RND_2"/>
</dbReference>
<proteinExistence type="inferred from homology"/>
<feature type="chain" id="PRO_5032771214" evidence="2">
    <location>
        <begin position="30"/>
        <end position="370"/>
    </location>
</feature>
<evidence type="ECO:0000313" key="5">
    <source>
        <dbReference type="EMBL" id="NIJ17999.1"/>
    </source>
</evidence>
<dbReference type="InterPro" id="IPR006143">
    <property type="entry name" value="RND_pump_MFP"/>
</dbReference>
<keyword evidence="2" id="KW-0732">Signal</keyword>
<evidence type="ECO:0000259" key="4">
    <source>
        <dbReference type="Pfam" id="PF25967"/>
    </source>
</evidence>
<protein>
    <submittedName>
        <fullName evidence="5">HlyD family secretion protein</fullName>
    </submittedName>
</protein>
<dbReference type="PANTHER" id="PTHR30469">
    <property type="entry name" value="MULTIDRUG RESISTANCE PROTEIN MDTA"/>
    <property type="match status" value="1"/>
</dbReference>
<feature type="domain" description="Multidrug resistance protein MdtA-like C-terminal permuted SH3" evidence="4">
    <location>
        <begin position="295"/>
        <end position="351"/>
    </location>
</feature>
<dbReference type="Pfam" id="PF25967">
    <property type="entry name" value="RND-MFP_C"/>
    <property type="match status" value="1"/>
</dbReference>
<keyword evidence="6" id="KW-1185">Reference proteome</keyword>
<evidence type="ECO:0000313" key="6">
    <source>
        <dbReference type="Proteomes" id="UP000576821"/>
    </source>
</evidence>
<dbReference type="Gene3D" id="2.40.50.100">
    <property type="match status" value="1"/>
</dbReference>
<dbReference type="GO" id="GO:1990281">
    <property type="term" value="C:efflux pump complex"/>
    <property type="evidence" value="ECO:0007669"/>
    <property type="project" value="TreeGrafter"/>
</dbReference>
<organism evidence="5 6">
    <name type="scientific">Sphingobium vermicomposti</name>
    <dbReference type="NCBI Taxonomy" id="529005"/>
    <lineage>
        <taxon>Bacteria</taxon>
        <taxon>Pseudomonadati</taxon>
        <taxon>Pseudomonadota</taxon>
        <taxon>Alphaproteobacteria</taxon>
        <taxon>Sphingomonadales</taxon>
        <taxon>Sphingomonadaceae</taxon>
        <taxon>Sphingobium</taxon>
    </lineage>
</organism>
<dbReference type="GO" id="GO:0015562">
    <property type="term" value="F:efflux transmembrane transporter activity"/>
    <property type="evidence" value="ECO:0007669"/>
    <property type="project" value="TreeGrafter"/>
</dbReference>
<dbReference type="InterPro" id="IPR058627">
    <property type="entry name" value="MdtA-like_C"/>
</dbReference>
<comment type="similarity">
    <text evidence="1">Belongs to the membrane fusion protein (MFP) (TC 8.A.1) family.</text>
</comment>
<dbReference type="SUPFAM" id="SSF111369">
    <property type="entry name" value="HlyD-like secretion proteins"/>
    <property type="match status" value="1"/>
</dbReference>